<organism evidence="1">
    <name type="scientific">Anoplophora glabripennis</name>
    <name type="common">Asian longhorn beetle</name>
    <name type="synonym">Anoplophora nobilis</name>
    <dbReference type="NCBI Taxonomy" id="217634"/>
    <lineage>
        <taxon>Eukaryota</taxon>
        <taxon>Metazoa</taxon>
        <taxon>Ecdysozoa</taxon>
        <taxon>Arthropoda</taxon>
        <taxon>Hexapoda</taxon>
        <taxon>Insecta</taxon>
        <taxon>Pterygota</taxon>
        <taxon>Neoptera</taxon>
        <taxon>Endopterygota</taxon>
        <taxon>Coleoptera</taxon>
        <taxon>Polyphaga</taxon>
        <taxon>Cucujiformia</taxon>
        <taxon>Chrysomeloidea</taxon>
        <taxon>Cerambycidae</taxon>
        <taxon>Lamiinae</taxon>
        <taxon>Lamiini</taxon>
        <taxon>Anoplophora</taxon>
    </lineage>
</organism>
<dbReference type="Gene3D" id="3.40.50.1820">
    <property type="entry name" value="alpha/beta hydrolase"/>
    <property type="match status" value="1"/>
</dbReference>
<dbReference type="AlphaFoldDB" id="V5GDW9"/>
<reference evidence="1" key="1">
    <citation type="submission" date="2013-07" db="EMBL/GenBank/DDBJ databases">
        <title>Midgut Transcriptome Profiling of Anoplphora glabripennis, a Lignocellulose Degrading, Wood-Boring Cerambycid.</title>
        <authorList>
            <person name="Scully E.D."/>
            <person name="Hoover K."/>
            <person name="Carlson J.E."/>
            <person name="Tien M."/>
            <person name="Geib S.M."/>
        </authorList>
    </citation>
    <scope>NUCLEOTIDE SEQUENCE</scope>
</reference>
<proteinExistence type="predicted"/>
<protein>
    <submittedName>
        <fullName evidence="1">Monoacylglycerol lipase ABHD12</fullName>
    </submittedName>
</protein>
<accession>V5GDW9</accession>
<dbReference type="InterPro" id="IPR029058">
    <property type="entry name" value="AB_hydrolase_fold"/>
</dbReference>
<dbReference type="EMBL" id="GALX01006267">
    <property type="protein sequence ID" value="JAB62199.1"/>
    <property type="molecule type" value="Transcribed_RNA"/>
</dbReference>
<dbReference type="SUPFAM" id="SSF53474">
    <property type="entry name" value="alpha/beta-Hydrolases"/>
    <property type="match status" value="1"/>
</dbReference>
<evidence type="ECO:0000313" key="1">
    <source>
        <dbReference type="EMBL" id="JAB62199.1"/>
    </source>
</evidence>
<name>V5GDW9_ANOGL</name>
<sequence>MQANGFTFRTDKFICNVDAPIIILHAEDDHVVPYKLGYKLYQNALRCRQGAQGKLLFVKFDEGHNYNHKFICRAPELHDVISNFVCEAISECREKKLLTV</sequence>
<gene>
    <name evidence="1" type="primary">ABD12</name>
</gene>